<keyword evidence="1" id="KW-0472">Membrane</keyword>
<sequence length="195" mass="20772">MAVAVARQPAPAPQRRVEAWLPLAAWLLAVAAGWFAGARAVGAVEDSLTARRAQAHAVTAVLTGDAPRTAPVSEAGRGDESVFAPVRWTGADGAARTGRTRVEPGTRAGARVTVWTDRGGRLVHRPATPAEALLEKTWIGGIAALGAAAPVLLCAGAARRRLERRRLAEWDTEWRQVEPGWRRRMTGQPADRLTG</sequence>
<dbReference type="PANTHER" id="PTHR42305">
    <property type="entry name" value="MEMBRANE PROTEIN RV1733C-RELATED"/>
    <property type="match status" value="1"/>
</dbReference>
<evidence type="ECO:0008006" key="4">
    <source>
        <dbReference type="Google" id="ProtNLM"/>
    </source>
</evidence>
<accession>A0A918RH31</accession>
<keyword evidence="1" id="KW-1133">Transmembrane helix</keyword>
<dbReference type="AlphaFoldDB" id="A0A918RH31"/>
<evidence type="ECO:0000313" key="2">
    <source>
        <dbReference type="EMBL" id="GGZ96030.1"/>
    </source>
</evidence>
<feature type="transmembrane region" description="Helical" evidence="1">
    <location>
        <begin position="138"/>
        <end position="158"/>
    </location>
</feature>
<evidence type="ECO:0000256" key="1">
    <source>
        <dbReference type="SAM" id="Phobius"/>
    </source>
</evidence>
<dbReference type="PANTHER" id="PTHR42305:SF1">
    <property type="entry name" value="MEMBRANE PROTEIN RV1733C-RELATED"/>
    <property type="match status" value="1"/>
</dbReference>
<gene>
    <name evidence="2" type="ORF">GCM10010389_39090</name>
</gene>
<reference evidence="2" key="2">
    <citation type="submission" date="2020-09" db="EMBL/GenBank/DDBJ databases">
        <authorList>
            <person name="Sun Q."/>
            <person name="Ohkuma M."/>
        </authorList>
    </citation>
    <scope>NUCLEOTIDE SEQUENCE</scope>
    <source>
        <strain evidence="2">JCM 5016</strain>
    </source>
</reference>
<dbReference type="Proteomes" id="UP000623010">
    <property type="component" value="Unassembled WGS sequence"/>
</dbReference>
<name>A0A918RH31_9ACTN</name>
<comment type="caution">
    <text evidence="2">The sequence shown here is derived from an EMBL/GenBank/DDBJ whole genome shotgun (WGS) entry which is preliminary data.</text>
</comment>
<reference evidence="2" key="1">
    <citation type="journal article" date="2014" name="Int. J. Syst. Evol. Microbiol.">
        <title>Complete genome sequence of Corynebacterium casei LMG S-19264T (=DSM 44701T), isolated from a smear-ripened cheese.</title>
        <authorList>
            <consortium name="US DOE Joint Genome Institute (JGI-PGF)"/>
            <person name="Walter F."/>
            <person name="Albersmeier A."/>
            <person name="Kalinowski J."/>
            <person name="Ruckert C."/>
        </authorList>
    </citation>
    <scope>NUCLEOTIDE SEQUENCE</scope>
    <source>
        <strain evidence="2">JCM 5016</strain>
    </source>
</reference>
<protein>
    <recommendedName>
        <fullName evidence="4">Integral membrane protein</fullName>
    </recommendedName>
</protein>
<keyword evidence="3" id="KW-1185">Reference proteome</keyword>
<keyword evidence="1" id="KW-0812">Transmembrane</keyword>
<dbReference type="EMBL" id="BMWH01000016">
    <property type="protein sequence ID" value="GGZ96030.1"/>
    <property type="molecule type" value="Genomic_DNA"/>
</dbReference>
<proteinExistence type="predicted"/>
<evidence type="ECO:0000313" key="3">
    <source>
        <dbReference type="Proteomes" id="UP000623010"/>
    </source>
</evidence>
<dbReference type="InterPro" id="IPR039708">
    <property type="entry name" value="MT1774/Rv1733c-like"/>
</dbReference>
<organism evidence="2 3">
    <name type="scientific">Streptomyces echinoruber</name>
    <dbReference type="NCBI Taxonomy" id="68898"/>
    <lineage>
        <taxon>Bacteria</taxon>
        <taxon>Bacillati</taxon>
        <taxon>Actinomycetota</taxon>
        <taxon>Actinomycetes</taxon>
        <taxon>Kitasatosporales</taxon>
        <taxon>Streptomycetaceae</taxon>
        <taxon>Streptomyces</taxon>
    </lineage>
</organism>
<feature type="transmembrane region" description="Helical" evidence="1">
    <location>
        <begin position="20"/>
        <end position="41"/>
    </location>
</feature>